<dbReference type="Proteomes" id="UP000007799">
    <property type="component" value="Unassembled WGS sequence"/>
</dbReference>
<dbReference type="InterPro" id="IPR002575">
    <property type="entry name" value="Aminoglycoside_PTrfase"/>
</dbReference>
<dbReference type="AlphaFoldDB" id="F2U093"/>
<dbReference type="OMA" id="DCEAPQA"/>
<evidence type="ECO:0000313" key="2">
    <source>
        <dbReference type="EMBL" id="EGD80821.1"/>
    </source>
</evidence>
<proteinExistence type="predicted"/>
<sequence length="564" mass="63263">MEASSQREVIDFLSTATAYREKFLGPHWSEESACVCSTITAVKRRRSSAIAVSNADKASKGTLEEELRPIIAALTDKDVTHTMTHTSYVFLVGDRLAFKLERAVKYPFLDMSTLPKRRIAVLKELCLNRSTSPEIYLGVVAVCKNEGGQLFLVPLRSCEPGVNTVTLQEEEHQQAAGQRELAIVDFLVEMLQFKQEDILDEVAKRGELTHDMMEQVVDQAVLFHRHARVHHEAQYGSDAMAWITKDNLTEMCEFASDTSKNVDADLARSVCERCVKDTSTHSALLAKRLEEGKVRFCHGDLHLKNMVLLSDRRPRLFDCIEFNDDLAITDVLYDIAFLLMDLLHRGLHSLANITLNRYIQKTHDIEGLALLPLFLATRAIIRAKVSCAQMSSESTDEAAMKKLQHRTNAYLHLAQQMLGMEEPSTMCVALGGFSGSGKSAVARLLACDLTGPIGAVVLRSDVVRKHMWNVDLLDRLPDGAYTDENRHKCYKKMAELAQQVMQAGFPVVLDATYTTDEQRQSLDALSTCQRVWLDADLETRAQRIARRDTNNADASDMTVDKLKK</sequence>
<keyword evidence="3" id="KW-1185">Reference proteome</keyword>
<dbReference type="InterPro" id="IPR011009">
    <property type="entry name" value="Kinase-like_dom_sf"/>
</dbReference>
<dbReference type="InterPro" id="IPR027417">
    <property type="entry name" value="P-loop_NTPase"/>
</dbReference>
<dbReference type="EMBL" id="GL832958">
    <property type="protein sequence ID" value="EGD80821.1"/>
    <property type="molecule type" value="Genomic_DNA"/>
</dbReference>
<name>F2U093_SALR5</name>
<dbReference type="Gene3D" id="3.90.1200.10">
    <property type="match status" value="1"/>
</dbReference>
<evidence type="ECO:0000259" key="1">
    <source>
        <dbReference type="Pfam" id="PF01636"/>
    </source>
</evidence>
<dbReference type="SUPFAM" id="SSF56112">
    <property type="entry name" value="Protein kinase-like (PK-like)"/>
    <property type="match status" value="1"/>
</dbReference>
<gene>
    <name evidence="2" type="ORF">PTSG_01407</name>
</gene>
<dbReference type="Pfam" id="PF13671">
    <property type="entry name" value="AAA_33"/>
    <property type="match status" value="1"/>
</dbReference>
<dbReference type="Pfam" id="PF01636">
    <property type="entry name" value="APH"/>
    <property type="match status" value="1"/>
</dbReference>
<dbReference type="PANTHER" id="PTHR43883">
    <property type="entry name" value="SLR0207 PROTEIN"/>
    <property type="match status" value="1"/>
</dbReference>
<dbReference type="SUPFAM" id="SSF52540">
    <property type="entry name" value="P-loop containing nucleoside triphosphate hydrolases"/>
    <property type="match status" value="1"/>
</dbReference>
<dbReference type="RefSeq" id="XP_004997382.1">
    <property type="nucleotide sequence ID" value="XM_004997325.1"/>
</dbReference>
<dbReference type="KEGG" id="sre:PTSG_01407"/>
<dbReference type="InterPro" id="IPR052732">
    <property type="entry name" value="Cell-binding_unc_protein"/>
</dbReference>
<dbReference type="InParanoid" id="F2U093"/>
<reference evidence="2" key="1">
    <citation type="submission" date="2009-08" db="EMBL/GenBank/DDBJ databases">
        <title>Annotation of Salpingoeca rosetta.</title>
        <authorList>
            <consortium name="The Broad Institute Genome Sequencing Platform"/>
            <person name="Russ C."/>
            <person name="Cuomo C."/>
            <person name="Burger G."/>
            <person name="Gray M.W."/>
            <person name="Holland P.W.H."/>
            <person name="King N."/>
            <person name="Lang F.B.F."/>
            <person name="Roger A.J."/>
            <person name="Ruiz-Trillo I."/>
            <person name="Young S.K."/>
            <person name="Zeng Q."/>
            <person name="Gargeya S."/>
            <person name="Alvarado L."/>
            <person name="Berlin A."/>
            <person name="Chapman S.B."/>
            <person name="Chen Z."/>
            <person name="Freedman E."/>
            <person name="Gellesch M."/>
            <person name="Goldberg J."/>
            <person name="Griggs A."/>
            <person name="Gujja S."/>
            <person name="Heilman E."/>
            <person name="Heiman D."/>
            <person name="Howarth C."/>
            <person name="Mehta T."/>
            <person name="Neiman D."/>
            <person name="Pearson M."/>
            <person name="Roberts A."/>
            <person name="Saif S."/>
            <person name="Shea T."/>
            <person name="Shenoy N."/>
            <person name="Sisk P."/>
            <person name="Stolte C."/>
            <person name="Sykes S."/>
            <person name="White J."/>
            <person name="Yandava C."/>
            <person name="Haas B."/>
            <person name="Nusbaum C."/>
            <person name="Birren B."/>
        </authorList>
    </citation>
    <scope>NUCLEOTIDE SEQUENCE [LARGE SCALE GENOMIC DNA]</scope>
    <source>
        <strain evidence="2">ATCC 50818</strain>
    </source>
</reference>
<dbReference type="GeneID" id="16077979"/>
<protein>
    <recommendedName>
        <fullName evidence="1">Aminoglycoside phosphotransferase domain-containing protein</fullName>
    </recommendedName>
</protein>
<evidence type="ECO:0000313" key="3">
    <source>
        <dbReference type="Proteomes" id="UP000007799"/>
    </source>
</evidence>
<feature type="domain" description="Aminoglycoside phosphotransferase" evidence="1">
    <location>
        <begin position="139"/>
        <end position="359"/>
    </location>
</feature>
<organism evidence="3">
    <name type="scientific">Salpingoeca rosetta (strain ATCC 50818 / BSB-021)</name>
    <dbReference type="NCBI Taxonomy" id="946362"/>
    <lineage>
        <taxon>Eukaryota</taxon>
        <taxon>Choanoflagellata</taxon>
        <taxon>Craspedida</taxon>
        <taxon>Salpingoecidae</taxon>
        <taxon>Salpingoeca</taxon>
    </lineage>
</organism>
<dbReference type="STRING" id="946362.F2U093"/>
<dbReference type="eggNOG" id="ENOG502RE18">
    <property type="taxonomic scope" value="Eukaryota"/>
</dbReference>
<dbReference type="PANTHER" id="PTHR43883:SF1">
    <property type="entry name" value="GLUCONOKINASE"/>
    <property type="match status" value="1"/>
</dbReference>
<accession>F2U093</accession>
<dbReference type="Gene3D" id="3.40.50.300">
    <property type="entry name" value="P-loop containing nucleotide triphosphate hydrolases"/>
    <property type="match status" value="1"/>
</dbReference>
<dbReference type="OrthoDB" id="58922at2759"/>